<dbReference type="InterPro" id="IPR022257">
    <property type="entry name" value="PHM7_ext"/>
</dbReference>
<feature type="compositionally biased region" description="Basic and acidic residues" evidence="7">
    <location>
        <begin position="458"/>
        <end position="471"/>
    </location>
</feature>
<feature type="transmembrane region" description="Helical" evidence="8">
    <location>
        <begin position="32"/>
        <end position="53"/>
    </location>
</feature>
<evidence type="ECO:0000313" key="13">
    <source>
        <dbReference type="EMBL" id="KAF2502267.1"/>
    </source>
</evidence>
<evidence type="ECO:0000259" key="11">
    <source>
        <dbReference type="Pfam" id="PF13967"/>
    </source>
</evidence>
<organism evidence="13 14">
    <name type="scientific">Lophium mytilinum</name>
    <dbReference type="NCBI Taxonomy" id="390894"/>
    <lineage>
        <taxon>Eukaryota</taxon>
        <taxon>Fungi</taxon>
        <taxon>Dikarya</taxon>
        <taxon>Ascomycota</taxon>
        <taxon>Pezizomycotina</taxon>
        <taxon>Dothideomycetes</taxon>
        <taxon>Pleosporomycetidae</taxon>
        <taxon>Mytilinidiales</taxon>
        <taxon>Mytilinidiaceae</taxon>
        <taxon>Lophium</taxon>
    </lineage>
</organism>
<feature type="compositionally biased region" description="Basic and acidic residues" evidence="7">
    <location>
        <begin position="1064"/>
        <end position="1085"/>
    </location>
</feature>
<feature type="domain" description="10TM putative phosphate transporter extracellular tail" evidence="10">
    <location>
        <begin position="1191"/>
        <end position="1263"/>
    </location>
</feature>
<feature type="transmembrane region" description="Helical" evidence="8">
    <location>
        <begin position="739"/>
        <end position="763"/>
    </location>
</feature>
<evidence type="ECO:0000313" key="14">
    <source>
        <dbReference type="Proteomes" id="UP000799750"/>
    </source>
</evidence>
<feature type="transmembrane region" description="Helical" evidence="8">
    <location>
        <begin position="695"/>
        <end position="719"/>
    </location>
</feature>
<keyword evidence="4 8" id="KW-0812">Transmembrane</keyword>
<dbReference type="PANTHER" id="PTHR13018:SF20">
    <property type="entry name" value="SPORULATION-SPECIFIC PROTEIN 75"/>
    <property type="match status" value="1"/>
</dbReference>
<evidence type="ECO:0000259" key="10">
    <source>
        <dbReference type="Pfam" id="PF12621"/>
    </source>
</evidence>
<evidence type="ECO:0000256" key="2">
    <source>
        <dbReference type="ARBA" id="ARBA00007779"/>
    </source>
</evidence>
<feature type="compositionally biased region" description="Basic and acidic residues" evidence="7">
    <location>
        <begin position="1025"/>
        <end position="1042"/>
    </location>
</feature>
<feature type="transmembrane region" description="Helical" evidence="8">
    <location>
        <begin position="784"/>
        <end position="804"/>
    </location>
</feature>
<dbReference type="EMBL" id="MU004181">
    <property type="protein sequence ID" value="KAF2502267.1"/>
    <property type="molecule type" value="Genomic_DNA"/>
</dbReference>
<dbReference type="Pfam" id="PF14703">
    <property type="entry name" value="PHM7_cyt"/>
    <property type="match status" value="2"/>
</dbReference>
<feature type="compositionally biased region" description="Basic and acidic residues" evidence="7">
    <location>
        <begin position="313"/>
        <end position="322"/>
    </location>
</feature>
<evidence type="ECO:0000256" key="4">
    <source>
        <dbReference type="ARBA" id="ARBA00022692"/>
    </source>
</evidence>
<feature type="domain" description="CSC1/OSCA1-like cytosolic" evidence="12">
    <location>
        <begin position="224"/>
        <end position="292"/>
    </location>
</feature>
<feature type="compositionally biased region" description="Polar residues" evidence="7">
    <location>
        <begin position="1113"/>
        <end position="1134"/>
    </location>
</feature>
<name>A0A6A6RFN0_9PEZI</name>
<feature type="transmembrane region" description="Helical" evidence="8">
    <location>
        <begin position="945"/>
        <end position="966"/>
    </location>
</feature>
<comment type="similarity">
    <text evidence="2">Belongs to the CSC1 (TC 1.A.17) family.</text>
</comment>
<dbReference type="InterPro" id="IPR027815">
    <property type="entry name" value="CSC1/OSCA1-like_cyt"/>
</dbReference>
<evidence type="ECO:0000256" key="5">
    <source>
        <dbReference type="ARBA" id="ARBA00022989"/>
    </source>
</evidence>
<protein>
    <submittedName>
        <fullName evidence="13">DUF221-domain-containing protein</fullName>
    </submittedName>
</protein>
<comment type="subcellular location">
    <subcellularLocation>
        <location evidence="1">Membrane</location>
        <topology evidence="1">Multi-pass membrane protein</topology>
    </subcellularLocation>
</comment>
<evidence type="ECO:0000256" key="8">
    <source>
        <dbReference type="SAM" id="Phobius"/>
    </source>
</evidence>
<feature type="region of interest" description="Disordered" evidence="7">
    <location>
        <begin position="1025"/>
        <end position="1144"/>
    </location>
</feature>
<feature type="transmembrane region" description="Helical" evidence="8">
    <location>
        <begin position="179"/>
        <end position="198"/>
    </location>
</feature>
<keyword evidence="6 8" id="KW-0472">Membrane</keyword>
<dbReference type="Pfam" id="PF12621">
    <property type="entry name" value="PHM7_ext"/>
    <property type="match status" value="1"/>
</dbReference>
<proteinExistence type="inferred from homology"/>
<dbReference type="Proteomes" id="UP000799750">
    <property type="component" value="Unassembled WGS sequence"/>
</dbReference>
<feature type="region of interest" description="Disordered" evidence="7">
    <location>
        <begin position="353"/>
        <end position="373"/>
    </location>
</feature>
<evidence type="ECO:0000256" key="7">
    <source>
        <dbReference type="SAM" id="MobiDB-lite"/>
    </source>
</evidence>
<feature type="compositionally biased region" description="Basic residues" evidence="7">
    <location>
        <begin position="512"/>
        <end position="525"/>
    </location>
</feature>
<accession>A0A6A6RFN0</accession>
<feature type="domain" description="CSC1/OSCA1-like N-terminal transmembrane" evidence="11">
    <location>
        <begin position="32"/>
        <end position="200"/>
    </location>
</feature>
<keyword evidence="5 8" id="KW-1133">Transmembrane helix</keyword>
<feature type="transmembrane region" description="Helical" evidence="8">
    <location>
        <begin position="978"/>
        <end position="996"/>
    </location>
</feature>
<feature type="compositionally biased region" description="Low complexity" evidence="7">
    <location>
        <begin position="356"/>
        <end position="366"/>
    </location>
</feature>
<evidence type="ECO:0000256" key="3">
    <source>
        <dbReference type="ARBA" id="ARBA00022448"/>
    </source>
</evidence>
<dbReference type="InterPro" id="IPR032880">
    <property type="entry name" value="CSC1/OSCA1-like_N"/>
</dbReference>
<feature type="compositionally biased region" description="Polar residues" evidence="7">
    <location>
        <begin position="439"/>
        <end position="455"/>
    </location>
</feature>
<dbReference type="OrthoDB" id="1076608at2759"/>
<keyword evidence="3" id="KW-0813">Transport</keyword>
<dbReference type="InterPro" id="IPR003864">
    <property type="entry name" value="CSC1/OSCA1-like_7TM"/>
</dbReference>
<dbReference type="GO" id="GO:0005886">
    <property type="term" value="C:plasma membrane"/>
    <property type="evidence" value="ECO:0007669"/>
    <property type="project" value="TreeGrafter"/>
</dbReference>
<dbReference type="InterPro" id="IPR045122">
    <property type="entry name" value="Csc1-like"/>
</dbReference>
<dbReference type="Pfam" id="PF13967">
    <property type="entry name" value="RSN1_TM"/>
    <property type="match status" value="1"/>
</dbReference>
<dbReference type="Pfam" id="PF02714">
    <property type="entry name" value="RSN1_7TM"/>
    <property type="match status" value="1"/>
</dbReference>
<evidence type="ECO:0000256" key="6">
    <source>
        <dbReference type="ARBA" id="ARBA00023136"/>
    </source>
</evidence>
<evidence type="ECO:0000256" key="1">
    <source>
        <dbReference type="ARBA" id="ARBA00004141"/>
    </source>
</evidence>
<feature type="region of interest" description="Disordered" evidence="7">
    <location>
        <begin position="300"/>
        <end position="340"/>
    </location>
</feature>
<dbReference type="AlphaFoldDB" id="A0A6A6RFN0"/>
<feature type="transmembrane region" description="Helical" evidence="8">
    <location>
        <begin position="906"/>
        <end position="924"/>
    </location>
</feature>
<feature type="transmembrane region" description="Helical" evidence="8">
    <location>
        <begin position="833"/>
        <end position="860"/>
    </location>
</feature>
<feature type="compositionally biased region" description="Basic and acidic residues" evidence="7">
    <location>
        <begin position="495"/>
        <end position="511"/>
    </location>
</feature>
<feature type="domain" description="CSC1/OSCA1-like cytosolic" evidence="12">
    <location>
        <begin position="564"/>
        <end position="680"/>
    </location>
</feature>
<sequence length="1272" mass="143088">MSTAAATQTAVSGDGTTTGSAHEQSNMSLKTFWASLASAAVVFGIQMGAFLILSGNWKFHEGLVGDRPETRNQSLFHRIYFYKTAFVSKSKQIAFPSSAIESFKNVFTLPSKTLIRVAGVDGYLFLRYLQLLLKIFIPMAIVILPILLPVNRVGDVPGVSGMDSFGWTNVAVTTKVNRLWAHLVLALLVVLWACYQFYRELRAFVRLRQTVLTQPEHRIRASATTILVQSIPRKWLTVEALDALYDVFPGGLREIWINRNYDDLQDKVKKRTKIARKLEGAETDLIIKCTKEHLKLKAKEEKAAGITRSKKEKKQDDKKHNETMQQNMEDPGMSSGNPHQIENAMHELLNEDVAGSSVSTSRSSSPDSHKRHKIPIVGEGLQAMGQGIRDVGLGVGKMGSKMVGGFRGAFKKDEDKSFAATSGPMSGEHDDFAGIPNTDGAQDSASPRTVDQSPIDSDYGRRGPSVDDYARLHVPTTESEKDPARGSLSQPQSSETKEKDELPTMKKDHLKALKHARGNPMRRKSAFASPQPFHAEGTEFPLPTEKKKDEEEETYDYSTIYDQEFLEDDENALWRKYIKEKDRDTMRLPLLDKSWFPALPLVGKKVDTIYHCRKELARLNYEIEQDQANPEKYPLMNSAFIQFNHQVGAHMACQSLSHHIPRQMAPRTVEVNPNYVLWDNLSIKWWERYLRTGSVVAAIAGLVILWGFPVSFTALVSQISYLTGLLHWLNWINDLPGWVINLIQGVLPPAFMAILFAILPLLMRFLAGFSGVATAGERELRVQSFYFAFVFIQLFLVVSISAGITRTIRNIINNPVSIPGTLATNLPGASTYFFSYMILQALSISSGTLLQIGRVVMMLLTGFLDTTARQKVQRVLGGSTVNWGTFIPVYTNFGAIGLIYSIISPLMMLFMILTFALFWFTYRYQMIYVSFAAAETNGLIFPQAINQLFTGLYFMELCLIGLFFLVRGPGNKVACAPHAIIMIVALVATVGFQMVLNNAFGPLYKYLPITFEDDAVRRDEEFERAQASRWAPKEADQEEHSLSSELEEQEKREEQENQTLEEEDIRRSKQHRNSDNIEMKNMDKRRSGRRLNVPTGGYTDGAGSSRKQRESWANRSRSRSPFQAHSPGHDQNQGKSKKKGKANPFGAITGKILEGIDDAVNTTTRPIRDIEAQTNPEADLFTDMQDALEDIEPEQRQKLIKRAFEHPASRAIQPAIWVPHDEIGITADEIRRTALYSNKIWITSKNARLDAKGHVMFRGLPPDWDPFDNMEV</sequence>
<feature type="region of interest" description="Disordered" evidence="7">
    <location>
        <begin position="417"/>
        <end position="552"/>
    </location>
</feature>
<feature type="compositionally biased region" description="Polar residues" evidence="7">
    <location>
        <begin position="323"/>
        <end position="340"/>
    </location>
</feature>
<keyword evidence="14" id="KW-1185">Reference proteome</keyword>
<dbReference type="GO" id="GO:0005227">
    <property type="term" value="F:calcium-activated cation channel activity"/>
    <property type="evidence" value="ECO:0007669"/>
    <property type="project" value="InterPro"/>
</dbReference>
<feature type="transmembrane region" description="Helical" evidence="8">
    <location>
        <begin position="131"/>
        <end position="150"/>
    </location>
</feature>
<evidence type="ECO:0000259" key="9">
    <source>
        <dbReference type="Pfam" id="PF02714"/>
    </source>
</evidence>
<dbReference type="PANTHER" id="PTHR13018">
    <property type="entry name" value="PROBABLE MEMBRANE PROTEIN DUF221-RELATED"/>
    <property type="match status" value="1"/>
</dbReference>
<feature type="domain" description="CSC1/OSCA1-like 7TM region" evidence="9">
    <location>
        <begin position="695"/>
        <end position="963"/>
    </location>
</feature>
<reference evidence="13" key="1">
    <citation type="journal article" date="2020" name="Stud. Mycol.">
        <title>101 Dothideomycetes genomes: a test case for predicting lifestyles and emergence of pathogens.</title>
        <authorList>
            <person name="Haridas S."/>
            <person name="Albert R."/>
            <person name="Binder M."/>
            <person name="Bloem J."/>
            <person name="Labutti K."/>
            <person name="Salamov A."/>
            <person name="Andreopoulos B."/>
            <person name="Baker S."/>
            <person name="Barry K."/>
            <person name="Bills G."/>
            <person name="Bluhm B."/>
            <person name="Cannon C."/>
            <person name="Castanera R."/>
            <person name="Culley D."/>
            <person name="Daum C."/>
            <person name="Ezra D."/>
            <person name="Gonzalez J."/>
            <person name="Henrissat B."/>
            <person name="Kuo A."/>
            <person name="Liang C."/>
            <person name="Lipzen A."/>
            <person name="Lutzoni F."/>
            <person name="Magnuson J."/>
            <person name="Mondo S."/>
            <person name="Nolan M."/>
            <person name="Ohm R."/>
            <person name="Pangilinan J."/>
            <person name="Park H.-J."/>
            <person name="Ramirez L."/>
            <person name="Alfaro M."/>
            <person name="Sun H."/>
            <person name="Tritt A."/>
            <person name="Yoshinaga Y."/>
            <person name="Zwiers L.-H."/>
            <person name="Turgeon B."/>
            <person name="Goodwin S."/>
            <person name="Spatafora J."/>
            <person name="Crous P."/>
            <person name="Grigoriev I."/>
        </authorList>
    </citation>
    <scope>NUCLEOTIDE SEQUENCE</scope>
    <source>
        <strain evidence="13">CBS 269.34</strain>
    </source>
</reference>
<feature type="region of interest" description="Disordered" evidence="7">
    <location>
        <begin position="1"/>
        <end position="22"/>
    </location>
</feature>
<evidence type="ECO:0000259" key="12">
    <source>
        <dbReference type="Pfam" id="PF14703"/>
    </source>
</evidence>
<gene>
    <name evidence="13" type="ORF">BU16DRAFT_568597</name>
</gene>